<organism evidence="2">
    <name type="scientific">uncultured Caudovirales phage</name>
    <dbReference type="NCBI Taxonomy" id="2100421"/>
    <lineage>
        <taxon>Viruses</taxon>
        <taxon>Duplodnaviria</taxon>
        <taxon>Heunggongvirae</taxon>
        <taxon>Uroviricota</taxon>
        <taxon>Caudoviricetes</taxon>
        <taxon>Peduoviridae</taxon>
        <taxon>Maltschvirus</taxon>
        <taxon>Maltschvirus maltsch</taxon>
    </lineage>
</organism>
<protein>
    <submittedName>
        <fullName evidence="2">Uncharacterized protein</fullName>
    </submittedName>
</protein>
<evidence type="ECO:0000313" key="2">
    <source>
        <dbReference type="EMBL" id="CAB4162782.1"/>
    </source>
</evidence>
<sequence length="225" mass="25374">MFGAPLQAHGNLTYLEFITAVKALWENAYPSIKIKPTQSGDYAEYPVIVYGLELRRAHSTEPKPRTRISPSSDVAVFGQRFQNVVTFTVITETTEGAQLRGTVGRSSGPEVADQIIEAFEDFMLEYTPVFKRLGASELVYARRMSDSEENRGSSDVNKRTVSYMLTTEKLFAMEVQKIEEVAIDVRRYMAYEKELWDEYYYGSTPSFDGNSITIVDLNQGATPNS</sequence>
<reference evidence="2" key="1">
    <citation type="submission" date="2020-04" db="EMBL/GenBank/DDBJ databases">
        <authorList>
            <person name="Chiriac C."/>
            <person name="Salcher M."/>
            <person name="Ghai R."/>
            <person name="Kavagutti S V."/>
        </authorList>
    </citation>
    <scope>NUCLEOTIDE SEQUENCE</scope>
</reference>
<proteinExistence type="predicted"/>
<accession>A0A6J5NVG4</accession>
<gene>
    <name evidence="1" type="ORF">UFOVP436_115</name>
    <name evidence="2" type="ORF">UFOVP784_115</name>
</gene>
<dbReference type="EMBL" id="LR796737">
    <property type="protein sequence ID" value="CAB4162782.1"/>
    <property type="molecule type" value="Genomic_DNA"/>
</dbReference>
<name>A0A6J5NVG4_9CAUD</name>
<evidence type="ECO:0000313" key="1">
    <source>
        <dbReference type="EMBL" id="CAB4143323.1"/>
    </source>
</evidence>
<dbReference type="EMBL" id="LR796418">
    <property type="protein sequence ID" value="CAB4143323.1"/>
    <property type="molecule type" value="Genomic_DNA"/>
</dbReference>